<keyword evidence="4 8" id="KW-0378">Hydrolase</keyword>
<evidence type="ECO:0000313" key="12">
    <source>
        <dbReference type="Proteomes" id="UP000191408"/>
    </source>
</evidence>
<dbReference type="STRING" id="60169.A0A1V6NJQ8"/>
<dbReference type="Gene3D" id="3.40.50.200">
    <property type="entry name" value="Peptidase S8/S53 domain"/>
    <property type="match status" value="1"/>
</dbReference>
<comment type="similarity">
    <text evidence="1 8">Belongs to the peptidase S8 family.</text>
</comment>
<evidence type="ECO:0000256" key="3">
    <source>
        <dbReference type="ARBA" id="ARBA00022729"/>
    </source>
</evidence>
<dbReference type="EMBL" id="MDYM01000007">
    <property type="protein sequence ID" value="OQD64772.1"/>
    <property type="molecule type" value="Genomic_DNA"/>
</dbReference>
<evidence type="ECO:0000256" key="1">
    <source>
        <dbReference type="ARBA" id="ARBA00011073"/>
    </source>
</evidence>
<evidence type="ECO:0000256" key="7">
    <source>
        <dbReference type="PROSITE-ProRule" id="PRU00023"/>
    </source>
</evidence>
<dbReference type="Gene3D" id="1.25.40.20">
    <property type="entry name" value="Ankyrin repeat-containing domain"/>
    <property type="match status" value="1"/>
</dbReference>
<feature type="region of interest" description="Disordered" evidence="9">
    <location>
        <begin position="1"/>
        <end position="21"/>
    </location>
</feature>
<gene>
    <name evidence="11" type="ORF">PENPOL_c007G01542</name>
</gene>
<name>A0A1V6NJQ8_PENPO</name>
<evidence type="ECO:0000256" key="8">
    <source>
        <dbReference type="PROSITE-ProRule" id="PRU01240"/>
    </source>
</evidence>
<dbReference type="Pfam" id="PF00082">
    <property type="entry name" value="Peptidase_S8"/>
    <property type="match status" value="1"/>
</dbReference>
<reference evidence="12" key="1">
    <citation type="journal article" date="2017" name="Nat. Microbiol.">
        <title>Global analysis of biosynthetic gene clusters reveals vast potential of secondary metabolite production in Penicillium species.</title>
        <authorList>
            <person name="Nielsen J.C."/>
            <person name="Grijseels S."/>
            <person name="Prigent S."/>
            <person name="Ji B."/>
            <person name="Dainat J."/>
            <person name="Nielsen K.F."/>
            <person name="Frisvad J.C."/>
            <person name="Workman M."/>
            <person name="Nielsen J."/>
        </authorList>
    </citation>
    <scope>NUCLEOTIDE SEQUENCE [LARGE SCALE GENOMIC DNA]</scope>
    <source>
        <strain evidence="12">IBT 4502</strain>
    </source>
</reference>
<dbReference type="InterPro" id="IPR036770">
    <property type="entry name" value="Ankyrin_rpt-contain_sf"/>
</dbReference>
<dbReference type="PROSITE" id="PS51892">
    <property type="entry name" value="SUBTILASE"/>
    <property type="match status" value="1"/>
</dbReference>
<evidence type="ECO:0000256" key="4">
    <source>
        <dbReference type="ARBA" id="ARBA00022801"/>
    </source>
</evidence>
<dbReference type="GO" id="GO:0004252">
    <property type="term" value="F:serine-type endopeptidase activity"/>
    <property type="evidence" value="ECO:0007669"/>
    <property type="project" value="UniProtKB-UniRule"/>
</dbReference>
<feature type="region of interest" description="Disordered" evidence="9">
    <location>
        <begin position="227"/>
        <end position="248"/>
    </location>
</feature>
<dbReference type="PROSITE" id="PS50088">
    <property type="entry name" value="ANK_REPEAT"/>
    <property type="match status" value="1"/>
</dbReference>
<dbReference type="GO" id="GO:0006508">
    <property type="term" value="P:proteolysis"/>
    <property type="evidence" value="ECO:0007669"/>
    <property type="project" value="UniProtKB-KW"/>
</dbReference>
<evidence type="ECO:0000256" key="9">
    <source>
        <dbReference type="SAM" id="MobiDB-lite"/>
    </source>
</evidence>
<keyword evidence="3" id="KW-0732">Signal</keyword>
<dbReference type="PANTHER" id="PTHR43806:SF58">
    <property type="entry name" value="ALKALINE PROTEASE 1-RELATED"/>
    <property type="match status" value="1"/>
</dbReference>
<keyword evidence="7" id="KW-0040">ANK repeat</keyword>
<protein>
    <recommendedName>
        <fullName evidence="10">Peptidase S8/S53 domain-containing protein</fullName>
    </recommendedName>
</protein>
<proteinExistence type="inferred from homology"/>
<evidence type="ECO:0000313" key="11">
    <source>
        <dbReference type="EMBL" id="OQD64772.1"/>
    </source>
</evidence>
<dbReference type="PROSITE" id="PS50297">
    <property type="entry name" value="ANK_REP_REGION"/>
    <property type="match status" value="1"/>
</dbReference>
<dbReference type="SUPFAM" id="SSF48403">
    <property type="entry name" value="Ankyrin repeat"/>
    <property type="match status" value="1"/>
</dbReference>
<organism evidence="11 12">
    <name type="scientific">Penicillium polonicum</name>
    <dbReference type="NCBI Taxonomy" id="60169"/>
    <lineage>
        <taxon>Eukaryota</taxon>
        <taxon>Fungi</taxon>
        <taxon>Dikarya</taxon>
        <taxon>Ascomycota</taxon>
        <taxon>Pezizomycotina</taxon>
        <taxon>Eurotiomycetes</taxon>
        <taxon>Eurotiomycetidae</taxon>
        <taxon>Eurotiales</taxon>
        <taxon>Aspergillaceae</taxon>
        <taxon>Penicillium</taxon>
    </lineage>
</organism>
<keyword evidence="5 8" id="KW-0720">Serine protease</keyword>
<dbReference type="InterPro" id="IPR015500">
    <property type="entry name" value="Peptidase_S8_subtilisin-rel"/>
</dbReference>
<keyword evidence="2 8" id="KW-0645">Protease</keyword>
<keyword evidence="6" id="KW-0865">Zymogen</keyword>
<dbReference type="InterPro" id="IPR050131">
    <property type="entry name" value="Peptidase_S8_subtilisin-like"/>
</dbReference>
<dbReference type="OrthoDB" id="5386278at2759"/>
<dbReference type="Proteomes" id="UP000191408">
    <property type="component" value="Unassembled WGS sequence"/>
</dbReference>
<dbReference type="PRINTS" id="PR00723">
    <property type="entry name" value="SUBTILISIN"/>
</dbReference>
<feature type="compositionally biased region" description="Basic and acidic residues" evidence="9">
    <location>
        <begin position="11"/>
        <end position="20"/>
    </location>
</feature>
<dbReference type="PANTHER" id="PTHR43806">
    <property type="entry name" value="PEPTIDASE S8"/>
    <property type="match status" value="1"/>
</dbReference>
<dbReference type="AlphaFoldDB" id="A0A1V6NJQ8"/>
<comment type="caution">
    <text evidence="11">The sequence shown here is derived from an EMBL/GenBank/DDBJ whole genome shotgun (WGS) entry which is preliminary data.</text>
</comment>
<evidence type="ECO:0000256" key="6">
    <source>
        <dbReference type="ARBA" id="ARBA00023145"/>
    </source>
</evidence>
<evidence type="ECO:0000256" key="5">
    <source>
        <dbReference type="ARBA" id="ARBA00022825"/>
    </source>
</evidence>
<keyword evidence="12" id="KW-1185">Reference proteome</keyword>
<sequence length="918" mass="103342">MVRNTVPIMEPDPKKEDRKKLTGLSIGRRRAKYVVTDDTQDILKRLEEVNFDDAEATKELKAQLNGKGQRILYQMAEIKTNDSWFKKSLTWLLENYPEMLEKGEEYISPLHKALATGNHQFVETVLNVDKLKNLDKVLRKSTPERKNCVHLAIEHGFSDLKGLIERCKCIPKLFVEGSLDGSTPLHLALRFEPEQDDIVRVLEEKGFLRKPAPTKEGIDPPSLLIRRSTGLMTPNSPQPRQPQIASADLSPNETQEWLDEIIRPLVEAAGDSLKCTDREGRTPYQFRESFLRVDEEVVEILDRVEPGKRERAFRAIFVEDKLANYIREYCMSNSSRQTTMTCLYRAGEERHIEFDLAGLPNLAITRAYLQGLARHIRFESTLKYVALPRLTFEAPKEVKRTTRKALPTQKGRTDLQEVFQWLRDNGVQKIIKVIVIDDEHPYHSDTAIEGALGGFGVQIWDWKKVDICSDTISKSSRSVKEISLYSSGNNAVLMGWASPAGFKNTEKFPELETVNLYIRWENETDERLQSNLNAFKEALEETSPQMERSLTVNPYKDDMAVSFVSDFSNMRGLNEGNSPWIDCLQDFKIFLSNSPTLKSPDGPRVKIAIIDDGVDTSLPILEKMITIGNSFCRHPNSKDLMSAYFAPSGMHGTWMATLISKLCPNPSLYIARLDEHSNPLGDGKRQITAKSAAEAISWAVACNVDIISISWTIESSNPDSQDIKDLVKAIDQAHTKNILVICSASDQGIVSTEQCYPAYTGNCIKIGGADPSGRALTWVREGLVDFLFPGKDIPFENQEGTFTYESGSSIATAAASGLAGLLLSCDLLVNPTTEPSFFHRPENMKTAFKNLGKGTKMPNVTNYFDAEFQRLLAKKEKSNQGEQHVKFETIKKGAVKETEWNETSRAVLAELLDGLKRR</sequence>
<dbReference type="CDD" id="cd07491">
    <property type="entry name" value="Peptidases_S8_7"/>
    <property type="match status" value="1"/>
</dbReference>
<dbReference type="SUPFAM" id="SSF52743">
    <property type="entry name" value="Subtilisin-like"/>
    <property type="match status" value="1"/>
</dbReference>
<dbReference type="InterPro" id="IPR036852">
    <property type="entry name" value="Peptidase_S8/S53_dom_sf"/>
</dbReference>
<feature type="repeat" description="ANK" evidence="7">
    <location>
        <begin position="180"/>
        <end position="206"/>
    </location>
</feature>
<evidence type="ECO:0000256" key="2">
    <source>
        <dbReference type="ARBA" id="ARBA00022670"/>
    </source>
</evidence>
<feature type="active site" description="Charge relay system" evidence="8">
    <location>
        <position position="809"/>
    </location>
</feature>
<feature type="active site" description="Charge relay system" evidence="8">
    <location>
        <position position="611"/>
    </location>
</feature>
<dbReference type="InterPro" id="IPR000209">
    <property type="entry name" value="Peptidase_S8/S53_dom"/>
</dbReference>
<dbReference type="InterPro" id="IPR002110">
    <property type="entry name" value="Ankyrin_rpt"/>
</dbReference>
<feature type="domain" description="Peptidase S8/S53" evidence="10">
    <location>
        <begin position="604"/>
        <end position="824"/>
    </location>
</feature>
<feature type="active site" description="Charge relay system" evidence="8">
    <location>
        <position position="651"/>
    </location>
</feature>
<accession>A0A1V6NJQ8</accession>
<evidence type="ECO:0000259" key="10">
    <source>
        <dbReference type="Pfam" id="PF00082"/>
    </source>
</evidence>